<dbReference type="OrthoDB" id="4590776at2759"/>
<evidence type="ECO:0000313" key="2">
    <source>
        <dbReference type="EMBL" id="OHE96530.1"/>
    </source>
</evidence>
<dbReference type="GeneID" id="34561273"/>
<evidence type="ECO:0000256" key="1">
    <source>
        <dbReference type="SAM" id="MobiDB-lite"/>
    </source>
</evidence>
<sequence length="624" mass="68403">MAPQQNTFAVIPDAPGRVGGVANRPPMTSKQAQKLYKQATKEPRRSKAEQRKWEKERQEEIRKELEKERAAVKAKAARERKKVKEEEARESRRRAGQPLFDCRPSQDTIARFVRGNGSSKKRDLSGEPIPRAEITPTTLANIKQHPLPPSGASKPPTQIVSSEERKPSIDSMAPPARPSQEIMSAMLPPQSTTFQVRKQLAEGVAPKPTKKDASSLQVTALPPPLKPLFSVPEHPQAVTTPMGPPPRPIVKSKSRPFMMPRATLPTHQPPRHKIFKQKPPTEPSFRIKSEVPWPKELLSAISAPKRLSPEMPPPPVPSQKRKAEPMADKTPIKMVIPAIATSPPLPPPRPITQIPPPSTQAIVQDCFDEFFPTASQLAVELEEDVDSCQSALPLREGFSAPVPKKVLAKGPPGSSSWPREAKEFAQERKAEPTKNKLEAKQTQENTSSPRHLQPVVPNPQANVLQAPNPSTDRAPGPHSFAQREQTPKVQPHQVMMPQRASGPKSFTDRSTRATVNTSSAKLHGPPPLPAPSRVSKRAILQEISSNHSPLPQPTAGKSLPISADLFPMICTQDLMMSSQEVLDIESPAKAMTHSSSGGSEANPASPLIEMDLGSIDWDDDLDDF</sequence>
<feature type="region of interest" description="Disordered" evidence="1">
    <location>
        <begin position="302"/>
        <end position="327"/>
    </location>
</feature>
<accession>A0A1G4B512</accession>
<feature type="region of interest" description="Disordered" evidence="1">
    <location>
        <begin position="1"/>
        <end position="58"/>
    </location>
</feature>
<dbReference type="RefSeq" id="XP_022473687.1">
    <property type="nucleotide sequence ID" value="XM_022619763.1"/>
</dbReference>
<feature type="compositionally biased region" description="Polar residues" evidence="1">
    <location>
        <begin position="459"/>
        <end position="471"/>
    </location>
</feature>
<keyword evidence="3" id="KW-1185">Reference proteome</keyword>
<dbReference type="EMBL" id="MJBS01000068">
    <property type="protein sequence ID" value="OHE96530.1"/>
    <property type="molecule type" value="Genomic_DNA"/>
</dbReference>
<feature type="region of interest" description="Disordered" evidence="1">
    <location>
        <begin position="227"/>
        <end position="289"/>
    </location>
</feature>
<dbReference type="STRING" id="1209926.A0A1G4B512"/>
<organism evidence="2 3">
    <name type="scientific">Colletotrichum orchidophilum</name>
    <dbReference type="NCBI Taxonomy" id="1209926"/>
    <lineage>
        <taxon>Eukaryota</taxon>
        <taxon>Fungi</taxon>
        <taxon>Dikarya</taxon>
        <taxon>Ascomycota</taxon>
        <taxon>Pezizomycotina</taxon>
        <taxon>Sordariomycetes</taxon>
        <taxon>Hypocreomycetidae</taxon>
        <taxon>Glomerellales</taxon>
        <taxon>Glomerellaceae</taxon>
        <taxon>Colletotrichum</taxon>
    </lineage>
</organism>
<gene>
    <name evidence="2" type="ORF">CORC01_08128</name>
</gene>
<proteinExistence type="predicted"/>
<protein>
    <submittedName>
        <fullName evidence="2">Uncharacterized protein</fullName>
    </submittedName>
</protein>
<evidence type="ECO:0000313" key="3">
    <source>
        <dbReference type="Proteomes" id="UP000176998"/>
    </source>
</evidence>
<dbReference type="AlphaFoldDB" id="A0A1G4B512"/>
<feature type="compositionally biased region" description="Pro residues" evidence="1">
    <location>
        <begin position="343"/>
        <end position="358"/>
    </location>
</feature>
<feature type="compositionally biased region" description="Basic and acidic residues" evidence="1">
    <location>
        <begin position="39"/>
        <end position="58"/>
    </location>
</feature>
<feature type="region of interest" description="Disordered" evidence="1">
    <location>
        <begin position="339"/>
        <end position="358"/>
    </location>
</feature>
<feature type="compositionally biased region" description="Basic and acidic residues" evidence="1">
    <location>
        <begin position="419"/>
        <end position="441"/>
    </location>
</feature>
<name>A0A1G4B512_9PEZI</name>
<feature type="region of interest" description="Disordered" evidence="1">
    <location>
        <begin position="395"/>
        <end position="556"/>
    </location>
</feature>
<dbReference type="Proteomes" id="UP000176998">
    <property type="component" value="Unassembled WGS sequence"/>
</dbReference>
<comment type="caution">
    <text evidence="2">The sequence shown here is derived from an EMBL/GenBank/DDBJ whole genome shotgun (WGS) entry which is preliminary data.</text>
</comment>
<feature type="region of interest" description="Disordered" evidence="1">
    <location>
        <begin position="587"/>
        <end position="624"/>
    </location>
</feature>
<feature type="region of interest" description="Disordered" evidence="1">
    <location>
        <begin position="72"/>
        <end position="177"/>
    </location>
</feature>
<reference evidence="2 3" key="1">
    <citation type="submission" date="2016-09" db="EMBL/GenBank/DDBJ databases">
        <authorList>
            <person name="Capua I."/>
            <person name="De Benedictis P."/>
            <person name="Joannis T."/>
            <person name="Lombin L.H."/>
            <person name="Cattoli G."/>
        </authorList>
    </citation>
    <scope>NUCLEOTIDE SEQUENCE [LARGE SCALE GENOMIC DNA]</scope>
    <source>
        <strain evidence="2 3">IMI 309357</strain>
    </source>
</reference>